<comment type="caution">
    <text evidence="1">The sequence shown here is derived from an EMBL/GenBank/DDBJ whole genome shotgun (WGS) entry which is preliminary data.</text>
</comment>
<evidence type="ECO:0000313" key="2">
    <source>
        <dbReference type="Proteomes" id="UP000299102"/>
    </source>
</evidence>
<dbReference type="EMBL" id="BGZK01000069">
    <property type="protein sequence ID" value="GBP15100.1"/>
    <property type="molecule type" value="Genomic_DNA"/>
</dbReference>
<keyword evidence="2" id="KW-1185">Reference proteome</keyword>
<sequence length="155" mass="17151">MARSKWRCNILTPAPSDKLFQRGQRFRAIRYFPALAYILTAGLRPRYKNKRFHSIYGGRAADMHFTGRPPTGKGGTTSAGPAGDVFGCGLVVLVDIEMLHNYNRERGLDCNNCGLECGIGLRVENTIRFGIWGGTGMGRERDAIGIDNTIDLDEI</sequence>
<accession>A0A4C1TN03</accession>
<reference evidence="1 2" key="1">
    <citation type="journal article" date="2019" name="Commun. Biol.">
        <title>The bagworm genome reveals a unique fibroin gene that provides high tensile strength.</title>
        <authorList>
            <person name="Kono N."/>
            <person name="Nakamura H."/>
            <person name="Ohtoshi R."/>
            <person name="Tomita M."/>
            <person name="Numata K."/>
            <person name="Arakawa K."/>
        </authorList>
    </citation>
    <scope>NUCLEOTIDE SEQUENCE [LARGE SCALE GENOMIC DNA]</scope>
</reference>
<gene>
    <name evidence="1" type="ORF">EVAR_11406_1</name>
</gene>
<dbReference type="AlphaFoldDB" id="A0A4C1TN03"/>
<organism evidence="1 2">
    <name type="scientific">Eumeta variegata</name>
    <name type="common">Bagworm moth</name>
    <name type="synonym">Eumeta japonica</name>
    <dbReference type="NCBI Taxonomy" id="151549"/>
    <lineage>
        <taxon>Eukaryota</taxon>
        <taxon>Metazoa</taxon>
        <taxon>Ecdysozoa</taxon>
        <taxon>Arthropoda</taxon>
        <taxon>Hexapoda</taxon>
        <taxon>Insecta</taxon>
        <taxon>Pterygota</taxon>
        <taxon>Neoptera</taxon>
        <taxon>Endopterygota</taxon>
        <taxon>Lepidoptera</taxon>
        <taxon>Glossata</taxon>
        <taxon>Ditrysia</taxon>
        <taxon>Tineoidea</taxon>
        <taxon>Psychidae</taxon>
        <taxon>Oiketicinae</taxon>
        <taxon>Eumeta</taxon>
    </lineage>
</organism>
<protein>
    <submittedName>
        <fullName evidence="1">Uncharacterized protein</fullName>
    </submittedName>
</protein>
<proteinExistence type="predicted"/>
<evidence type="ECO:0000313" key="1">
    <source>
        <dbReference type="EMBL" id="GBP15100.1"/>
    </source>
</evidence>
<name>A0A4C1TN03_EUMVA</name>
<dbReference type="Proteomes" id="UP000299102">
    <property type="component" value="Unassembled WGS sequence"/>
</dbReference>